<dbReference type="EMBL" id="LR798430">
    <property type="protein sequence ID" value="CAB5231190.1"/>
    <property type="molecule type" value="Genomic_DNA"/>
</dbReference>
<reference evidence="4" key="1">
    <citation type="submission" date="2020-05" db="EMBL/GenBank/DDBJ databases">
        <authorList>
            <person name="Chiriac C."/>
            <person name="Salcher M."/>
            <person name="Ghai R."/>
            <person name="Kavagutti S V."/>
        </authorList>
    </citation>
    <scope>NUCLEOTIDE SEQUENCE</scope>
</reference>
<protein>
    <submittedName>
        <fullName evidence="4">Uncharacterized protein</fullName>
    </submittedName>
</protein>
<evidence type="ECO:0000313" key="2">
    <source>
        <dbReference type="EMBL" id="CAB4193438.1"/>
    </source>
</evidence>
<evidence type="ECO:0000313" key="1">
    <source>
        <dbReference type="EMBL" id="CAB4185727.1"/>
    </source>
</evidence>
<accession>A0A6J7XJL7</accession>
<dbReference type="EMBL" id="LR797450">
    <property type="protein sequence ID" value="CAB4216974.1"/>
    <property type="molecule type" value="Genomic_DNA"/>
</dbReference>
<dbReference type="EMBL" id="LR797075">
    <property type="protein sequence ID" value="CAB4185727.1"/>
    <property type="molecule type" value="Genomic_DNA"/>
</dbReference>
<sequence length="301" mass="34308">MEYNIGRHEICGHSTSTRSHLLPLTSHTMRTIDRIICKLDSSRGAQMGRANIGRLLPGGLIQKDECPHCGWLAVTFSQDDKTISCPQCETDYDAPAPVQEKIYDCLVPMSDSAYDSGGAYWGIGEPLRVLYTKSLSLVQFYRGVKRLPVSYGYKEELFSGTSEPRSILRIDKESVRLLYARDHTLNFERLWPYGWRKSLYGMHEGVTEPTRPCSCLWYGGLGLKYYRFVDDAAPSHTFTVLALPERVEALLEEEGELKTWSHQRPVRREMFPIDYTNAAAELEERLAASMESRVGYDRFNA</sequence>
<name>A0A6J7XJL7_9CAUD</name>
<dbReference type="EMBL" id="LR797197">
    <property type="protein sequence ID" value="CAB4193438.1"/>
    <property type="molecule type" value="Genomic_DNA"/>
</dbReference>
<evidence type="ECO:0000313" key="3">
    <source>
        <dbReference type="EMBL" id="CAB4216974.1"/>
    </source>
</evidence>
<proteinExistence type="predicted"/>
<organism evidence="4">
    <name type="scientific">uncultured Caudovirales phage</name>
    <dbReference type="NCBI Taxonomy" id="2100421"/>
    <lineage>
        <taxon>Viruses</taxon>
        <taxon>Duplodnaviria</taxon>
        <taxon>Heunggongvirae</taxon>
        <taxon>Uroviricota</taxon>
        <taxon>Caudoviricetes</taxon>
        <taxon>Peduoviridae</taxon>
        <taxon>Maltschvirus</taxon>
        <taxon>Maltschvirus maltsch</taxon>
    </lineage>
</organism>
<gene>
    <name evidence="1" type="ORF">UFOVP1127_131</name>
    <name evidence="2" type="ORF">UFOVP1242_79</name>
    <name evidence="3" type="ORF">UFOVP1492_3</name>
    <name evidence="4" type="ORF">UFOVP1580_32</name>
</gene>
<evidence type="ECO:0000313" key="4">
    <source>
        <dbReference type="EMBL" id="CAB5231190.1"/>
    </source>
</evidence>